<dbReference type="InterPro" id="IPR052173">
    <property type="entry name" value="Beta-lactam_resp_regulator"/>
</dbReference>
<comment type="caution">
    <text evidence="4">The sequence shown here is derived from an EMBL/GenBank/DDBJ whole genome shotgun (WGS) entry which is preliminary data.</text>
</comment>
<dbReference type="PANTHER" id="PTHR34978">
    <property type="entry name" value="POSSIBLE SENSOR-TRANSDUCER PROTEIN BLAR"/>
    <property type="match status" value="1"/>
</dbReference>
<evidence type="ECO:0000256" key="1">
    <source>
        <dbReference type="SAM" id="MobiDB-lite"/>
    </source>
</evidence>
<gene>
    <name evidence="4" type="ORF">OV287_05165</name>
</gene>
<feature type="transmembrane region" description="Helical" evidence="2">
    <location>
        <begin position="20"/>
        <end position="40"/>
    </location>
</feature>
<protein>
    <submittedName>
        <fullName evidence="4">Biotin transporter BioY</fullName>
    </submittedName>
</protein>
<dbReference type="Gene3D" id="1.10.287.2610">
    <property type="match status" value="1"/>
</dbReference>
<evidence type="ECO:0000313" key="4">
    <source>
        <dbReference type="EMBL" id="MCY1073867.1"/>
    </source>
</evidence>
<dbReference type="CDD" id="cd07341">
    <property type="entry name" value="M56_BlaR1_MecR1_like"/>
    <property type="match status" value="1"/>
</dbReference>
<name>A0ABT3ZYX5_9BACT</name>
<evidence type="ECO:0000259" key="3">
    <source>
        <dbReference type="Pfam" id="PF05569"/>
    </source>
</evidence>
<dbReference type="Pfam" id="PF05569">
    <property type="entry name" value="Peptidase_M56"/>
    <property type="match status" value="1"/>
</dbReference>
<feature type="region of interest" description="Disordered" evidence="1">
    <location>
        <begin position="567"/>
        <end position="598"/>
    </location>
</feature>
<feature type="domain" description="Peptidase M56" evidence="3">
    <location>
        <begin position="20"/>
        <end position="321"/>
    </location>
</feature>
<keyword evidence="2" id="KW-0472">Membrane</keyword>
<keyword evidence="5" id="KW-1185">Reference proteome</keyword>
<dbReference type="PANTHER" id="PTHR34978:SF3">
    <property type="entry name" value="SLR0241 PROTEIN"/>
    <property type="match status" value="1"/>
</dbReference>
<dbReference type="InterPro" id="IPR008756">
    <property type="entry name" value="Peptidase_M56"/>
</dbReference>
<feature type="region of interest" description="Disordered" evidence="1">
    <location>
        <begin position="98"/>
        <end position="117"/>
    </location>
</feature>
<feature type="transmembrane region" description="Helical" evidence="2">
    <location>
        <begin position="52"/>
        <end position="70"/>
    </location>
</feature>
<proteinExistence type="predicted"/>
<evidence type="ECO:0000256" key="2">
    <source>
        <dbReference type="SAM" id="Phobius"/>
    </source>
</evidence>
<dbReference type="Proteomes" id="UP001207654">
    <property type="component" value="Unassembled WGS sequence"/>
</dbReference>
<accession>A0ABT3ZYX5</accession>
<dbReference type="Gene3D" id="3.30.2010.10">
    <property type="entry name" value="Metalloproteases ('zincins'), catalytic domain"/>
    <property type="match status" value="1"/>
</dbReference>
<keyword evidence="2" id="KW-0812">Transmembrane</keyword>
<dbReference type="RefSeq" id="WP_267532856.1">
    <property type="nucleotide sequence ID" value="NZ_JAPNKA010000001.1"/>
</dbReference>
<reference evidence="4 5" key="1">
    <citation type="submission" date="2022-11" db="EMBL/GenBank/DDBJ databases">
        <title>Minimal conservation of predation-associated metabolite biosynthetic gene clusters underscores biosynthetic potential of Myxococcota including descriptions for ten novel species: Archangium lansinium sp. nov., Myxococcus landrumus sp. nov., Nannocystis bai.</title>
        <authorList>
            <person name="Ahearne A."/>
            <person name="Stevens C."/>
            <person name="Phillips K."/>
        </authorList>
    </citation>
    <scope>NUCLEOTIDE SEQUENCE [LARGE SCALE GENOMIC DNA]</scope>
    <source>
        <strain evidence="4 5">MIWBW</strain>
    </source>
</reference>
<dbReference type="EMBL" id="JAPNKA010000001">
    <property type="protein sequence ID" value="MCY1073867.1"/>
    <property type="molecule type" value="Genomic_DNA"/>
</dbReference>
<sequence>MSAMDVHTVMEHGLGVLRTLLQVTWQGALWALVVWAITRLLPKLPASVRTTLWWLVGLKCLVGLCMPGAVRLPLLPASEVPVAIVKTEAPAVALEGTRPMASNKGGTPTPEVHAPEARETRRDWRPLLLGALLLWLGGIAWQGRELLRGLVQLRRIRREARPLEESTLQQAAEVLGRELGLTRIPRLLVSEHAPSPLAMGLLRPEVIFPRRALETLSPLEQRMALAHELAHVRRGDLWLGWVPALAQVAFFFHPLVRRACREYALAREEACDAAALQATGAAPREYGRLLLVFGVARAPAAAAMPGASSHLAALKRRIAMLEHASTDSKQRRQWIRWTLGGLAVVALVPFQVVARETPATATAAPPVALAPAAVTPPAVPVKPSEPALAIPAKAPAALPRLALAAPPAAPPKPPAAPSTQVIDVQGDEDEDLFSYVLLRSSDSASMSGSMRDLRRARALAAGGNQPLLYMRQDEQEYLIRDAATLKTFESLFAPMEEIGKKQQELGKKQEEIGRKMSELGNKQSGVGDKQSEVGERMGALGKKQGELGEKMGEIGLKLAEVSLAQRRYEREHDKESPELERQEEQLEREQDALEKQMDELGRQMDALGDEMDKHNEPMEEFGRQMDALGKEMEKYSEPMEELGEQMEKANREAQQKARALLDDAVRKGVAEPVKR</sequence>
<organism evidence="4 5">
    <name type="scientific">Archangium lansingense</name>
    <dbReference type="NCBI Taxonomy" id="2995310"/>
    <lineage>
        <taxon>Bacteria</taxon>
        <taxon>Pseudomonadati</taxon>
        <taxon>Myxococcota</taxon>
        <taxon>Myxococcia</taxon>
        <taxon>Myxococcales</taxon>
        <taxon>Cystobacterineae</taxon>
        <taxon>Archangiaceae</taxon>
        <taxon>Archangium</taxon>
    </lineage>
</organism>
<feature type="region of interest" description="Disordered" evidence="1">
    <location>
        <begin position="633"/>
        <end position="652"/>
    </location>
</feature>
<keyword evidence="2" id="KW-1133">Transmembrane helix</keyword>
<evidence type="ECO:0000313" key="5">
    <source>
        <dbReference type="Proteomes" id="UP001207654"/>
    </source>
</evidence>